<keyword evidence="2" id="KW-1185">Reference proteome</keyword>
<dbReference type="AlphaFoldDB" id="A0AAJ7BKG9"/>
<evidence type="ECO:0000313" key="3">
    <source>
        <dbReference type="RefSeq" id="XP_015588195.1"/>
    </source>
</evidence>
<evidence type="ECO:0000256" key="1">
    <source>
        <dbReference type="SAM" id="Coils"/>
    </source>
</evidence>
<keyword evidence="1" id="KW-0175">Coiled coil</keyword>
<accession>A0AAJ7BKG9</accession>
<dbReference type="RefSeq" id="XP_015588195.1">
    <property type="nucleotide sequence ID" value="XM_015732709.2"/>
</dbReference>
<name>A0AAJ7BKG9_CEPCN</name>
<organism evidence="2 3">
    <name type="scientific">Cephus cinctus</name>
    <name type="common">Wheat stem sawfly</name>
    <dbReference type="NCBI Taxonomy" id="211228"/>
    <lineage>
        <taxon>Eukaryota</taxon>
        <taxon>Metazoa</taxon>
        <taxon>Ecdysozoa</taxon>
        <taxon>Arthropoda</taxon>
        <taxon>Hexapoda</taxon>
        <taxon>Insecta</taxon>
        <taxon>Pterygota</taxon>
        <taxon>Neoptera</taxon>
        <taxon>Endopterygota</taxon>
        <taxon>Hymenoptera</taxon>
        <taxon>Cephoidea</taxon>
        <taxon>Cephidae</taxon>
        <taxon>Cephus</taxon>
    </lineage>
</organism>
<feature type="coiled-coil region" evidence="1">
    <location>
        <begin position="138"/>
        <end position="211"/>
    </location>
</feature>
<reference evidence="3" key="1">
    <citation type="submission" date="2025-08" db="UniProtKB">
        <authorList>
            <consortium name="RefSeq"/>
        </authorList>
    </citation>
    <scope>IDENTIFICATION</scope>
</reference>
<gene>
    <name evidence="3" type="primary">LOC107264458</name>
</gene>
<proteinExistence type="predicted"/>
<dbReference type="KEGG" id="ccin:107264458"/>
<sequence length="215" mass="24918">MSIDTESVKNIAKHLKEIAENVRIERIKDLTHSTQINSTDFNKTEDLYVSNNADEQLILLKTKSSEIHDKCSDLLHQINSITIMQEKALMVLESNHKRHKMFDGQMEICRQAYDSLKSDIVKKNRNKIMPNGCAFEKLAELIGKRDKLNEKLASLRKTIREDSSRLTEVNEQIFQQSKENKLLLKNLRSQLKNLEVQRKDAATKLEQLQKVDTNV</sequence>
<dbReference type="GeneID" id="107264458"/>
<protein>
    <submittedName>
        <fullName evidence="3">Uncharacterized protein LOC107264458</fullName>
    </submittedName>
</protein>
<evidence type="ECO:0000313" key="2">
    <source>
        <dbReference type="Proteomes" id="UP000694920"/>
    </source>
</evidence>
<dbReference type="Proteomes" id="UP000694920">
    <property type="component" value="Unplaced"/>
</dbReference>